<keyword evidence="1" id="KW-0805">Transcription regulation</keyword>
<dbReference type="InterPro" id="IPR018060">
    <property type="entry name" value="HTH_AraC"/>
</dbReference>
<dbReference type="InterPro" id="IPR009057">
    <property type="entry name" value="Homeodomain-like_sf"/>
</dbReference>
<dbReference type="PROSITE" id="PS01124">
    <property type="entry name" value="HTH_ARAC_FAMILY_2"/>
    <property type="match status" value="1"/>
</dbReference>
<dbReference type="Gene3D" id="1.10.10.60">
    <property type="entry name" value="Homeodomain-like"/>
    <property type="match status" value="1"/>
</dbReference>
<evidence type="ECO:0000313" key="4">
    <source>
        <dbReference type="Proteomes" id="UP000261032"/>
    </source>
</evidence>
<dbReference type="RefSeq" id="WP_008792672.1">
    <property type="nucleotide sequence ID" value="NZ_CP068170.1"/>
</dbReference>
<dbReference type="GO" id="GO:0003700">
    <property type="term" value="F:DNA-binding transcription factor activity"/>
    <property type="evidence" value="ECO:0007669"/>
    <property type="project" value="InterPro"/>
</dbReference>
<dbReference type="Pfam" id="PF12833">
    <property type="entry name" value="HTH_18"/>
    <property type="match status" value="1"/>
</dbReference>
<dbReference type="GeneID" id="64197703"/>
<evidence type="ECO:0000256" key="2">
    <source>
        <dbReference type="ARBA" id="ARBA00023163"/>
    </source>
</evidence>
<dbReference type="SUPFAM" id="SSF46689">
    <property type="entry name" value="Homeodomain-like"/>
    <property type="match status" value="1"/>
</dbReference>
<organism evidence="3 4">
    <name type="scientific">Thomasclavelia ramosa</name>
    <dbReference type="NCBI Taxonomy" id="1547"/>
    <lineage>
        <taxon>Bacteria</taxon>
        <taxon>Bacillati</taxon>
        <taxon>Bacillota</taxon>
        <taxon>Erysipelotrichia</taxon>
        <taxon>Erysipelotrichales</taxon>
        <taxon>Coprobacillaceae</taxon>
        <taxon>Thomasclavelia</taxon>
    </lineage>
</organism>
<dbReference type="Proteomes" id="UP000261032">
    <property type="component" value="Unassembled WGS sequence"/>
</dbReference>
<comment type="caution">
    <text evidence="3">The sequence shown here is derived from an EMBL/GenBank/DDBJ whole genome shotgun (WGS) entry which is preliminary data.</text>
</comment>
<evidence type="ECO:0000313" key="3">
    <source>
        <dbReference type="EMBL" id="RGD85113.1"/>
    </source>
</evidence>
<dbReference type="EMBL" id="QUSL01000012">
    <property type="protein sequence ID" value="RGD85113.1"/>
    <property type="molecule type" value="Genomic_DNA"/>
</dbReference>
<proteinExistence type="predicted"/>
<evidence type="ECO:0000256" key="1">
    <source>
        <dbReference type="ARBA" id="ARBA00023015"/>
    </source>
</evidence>
<accession>A0A3E3AEE6</accession>
<dbReference type="GO" id="GO:0043565">
    <property type="term" value="F:sequence-specific DNA binding"/>
    <property type="evidence" value="ECO:0007669"/>
    <property type="project" value="InterPro"/>
</dbReference>
<gene>
    <name evidence="3" type="ORF">DXB93_09150</name>
</gene>
<keyword evidence="2" id="KW-0804">Transcription</keyword>
<dbReference type="AlphaFoldDB" id="A0A3E3AEE6"/>
<reference evidence="3 4" key="1">
    <citation type="submission" date="2018-08" db="EMBL/GenBank/DDBJ databases">
        <title>A genome reference for cultivated species of the human gut microbiota.</title>
        <authorList>
            <person name="Zou Y."/>
            <person name="Xue W."/>
            <person name="Luo G."/>
        </authorList>
    </citation>
    <scope>NUCLEOTIDE SEQUENCE [LARGE SCALE GENOMIC DNA]</scope>
    <source>
        <strain evidence="3 4">OM06-4</strain>
    </source>
</reference>
<protein>
    <submittedName>
        <fullName evidence="3">AraC family transcriptional regulator</fullName>
    </submittedName>
</protein>
<name>A0A3E3AEE6_9FIRM</name>
<sequence>MLIYEDIALISGYDTQRSFSKSFKALFKMSPSSYRKQQKLLLVQLKLGLRTVGFQLFN</sequence>